<dbReference type="RefSeq" id="WP_188751409.1">
    <property type="nucleotide sequence ID" value="NZ_BMIK01000008.1"/>
</dbReference>
<evidence type="ECO:0000313" key="2">
    <source>
        <dbReference type="EMBL" id="GGC32900.1"/>
    </source>
</evidence>
<dbReference type="EMBL" id="BMIK01000008">
    <property type="protein sequence ID" value="GGC32900.1"/>
    <property type="molecule type" value="Genomic_DNA"/>
</dbReference>
<comment type="caution">
    <text evidence="2">The sequence shown here is derived from an EMBL/GenBank/DDBJ whole genome shotgun (WGS) entry which is preliminary data.</text>
</comment>
<feature type="chain" id="PRO_5047242530" evidence="1">
    <location>
        <begin position="31"/>
        <end position="206"/>
    </location>
</feature>
<dbReference type="Proteomes" id="UP000597338">
    <property type="component" value="Unassembled WGS sequence"/>
</dbReference>
<feature type="signal peptide" evidence="1">
    <location>
        <begin position="1"/>
        <end position="30"/>
    </location>
</feature>
<name>A0ABQ1M0Y8_9SPHI</name>
<protein>
    <submittedName>
        <fullName evidence="2">Uncharacterized protein</fullName>
    </submittedName>
</protein>
<accession>A0ABQ1M0Y8</accession>
<reference evidence="3" key="1">
    <citation type="journal article" date="2019" name="Int. J. Syst. Evol. Microbiol.">
        <title>The Global Catalogue of Microorganisms (GCM) 10K type strain sequencing project: providing services to taxonomists for standard genome sequencing and annotation.</title>
        <authorList>
            <consortium name="The Broad Institute Genomics Platform"/>
            <consortium name="The Broad Institute Genome Sequencing Center for Infectious Disease"/>
            <person name="Wu L."/>
            <person name="Ma J."/>
        </authorList>
    </citation>
    <scope>NUCLEOTIDE SEQUENCE [LARGE SCALE GENOMIC DNA]</scope>
    <source>
        <strain evidence="3">CGMCC 1.15342</strain>
    </source>
</reference>
<evidence type="ECO:0000313" key="3">
    <source>
        <dbReference type="Proteomes" id="UP000597338"/>
    </source>
</evidence>
<evidence type="ECO:0000256" key="1">
    <source>
        <dbReference type="SAM" id="SignalP"/>
    </source>
</evidence>
<keyword evidence="3" id="KW-1185">Reference proteome</keyword>
<sequence length="206" mass="21668">MKNSVKNQLKKVVLATMVATLGVFAGVADAQTTGLSGSQVGPVGNGSPAQVALNVILKPVRTLTVSNDQVNLVYETAADYENGVSYTTTGGHLRVTNIGGGYKIYVKASTPNLLGENGNNNTIDGSTVTVTGLAQSGVQAYTRKINEINGGTYGAELFHHSNNANVVDKAYDVKYAAAGQGAYLDKLFQNKQTKYTVNVVYTIVSE</sequence>
<keyword evidence="1" id="KW-0732">Signal</keyword>
<gene>
    <name evidence="2" type="ORF">GCM10011386_26300</name>
</gene>
<proteinExistence type="predicted"/>
<organism evidence="2 3">
    <name type="scientific">Parapedobacter defluvii</name>
    <dbReference type="NCBI Taxonomy" id="2045106"/>
    <lineage>
        <taxon>Bacteria</taxon>
        <taxon>Pseudomonadati</taxon>
        <taxon>Bacteroidota</taxon>
        <taxon>Sphingobacteriia</taxon>
        <taxon>Sphingobacteriales</taxon>
        <taxon>Sphingobacteriaceae</taxon>
        <taxon>Parapedobacter</taxon>
    </lineage>
</organism>